<reference evidence="1 2" key="1">
    <citation type="submission" date="2018-03" db="EMBL/GenBank/DDBJ databases">
        <title>Aquarubrobacter algicola gen. nov., sp. nov., a novel actinobacterium isolated from shallow eutrophic lake during the end of cyanobacterial harmful algal blooms.</title>
        <authorList>
            <person name="Chun S.J."/>
        </authorList>
    </citation>
    <scope>NUCLEOTIDE SEQUENCE [LARGE SCALE GENOMIC DNA]</scope>
    <source>
        <strain evidence="1 2">Seoho-28</strain>
    </source>
</reference>
<dbReference type="AlphaFoldDB" id="A0A2T4UM80"/>
<dbReference type="EMBL" id="PYYB01000001">
    <property type="protein sequence ID" value="PTL60324.1"/>
    <property type="molecule type" value="Genomic_DNA"/>
</dbReference>
<comment type="caution">
    <text evidence="1">The sequence shown here is derived from an EMBL/GenBank/DDBJ whole genome shotgun (WGS) entry which is preliminary data.</text>
</comment>
<evidence type="ECO:0000313" key="2">
    <source>
        <dbReference type="Proteomes" id="UP000240739"/>
    </source>
</evidence>
<sequence>MYSGFMRNPVTSVDGYTKGMAAIGGSVSVSSTLAPRLFFRVFGLPTEQATPGAVLGWRLMAARTAAISALAARGNATARDLFLPVQVLDKAAWWWAYSRGELPRRTTLMAAAASGAIIGLDVLRRANQTELR</sequence>
<keyword evidence="2" id="KW-1185">Reference proteome</keyword>
<proteinExistence type="predicted"/>
<protein>
    <submittedName>
        <fullName evidence="1">Uncharacterized protein</fullName>
    </submittedName>
</protein>
<gene>
    <name evidence="1" type="ORF">C7Y72_12085</name>
</gene>
<evidence type="ECO:0000313" key="1">
    <source>
        <dbReference type="EMBL" id="PTL60324.1"/>
    </source>
</evidence>
<accession>A0A2T4UM80</accession>
<dbReference type="Proteomes" id="UP000240739">
    <property type="component" value="Unassembled WGS sequence"/>
</dbReference>
<name>A0A2T4UM80_9ACTN</name>
<organism evidence="1 2">
    <name type="scientific">Paraconexibacter algicola</name>
    <dbReference type="NCBI Taxonomy" id="2133960"/>
    <lineage>
        <taxon>Bacteria</taxon>
        <taxon>Bacillati</taxon>
        <taxon>Actinomycetota</taxon>
        <taxon>Thermoleophilia</taxon>
        <taxon>Solirubrobacterales</taxon>
        <taxon>Paraconexibacteraceae</taxon>
        <taxon>Paraconexibacter</taxon>
    </lineage>
</organism>